<organism evidence="1">
    <name type="scientific">Arundo donax</name>
    <name type="common">Giant reed</name>
    <name type="synonym">Donax arundinaceus</name>
    <dbReference type="NCBI Taxonomy" id="35708"/>
    <lineage>
        <taxon>Eukaryota</taxon>
        <taxon>Viridiplantae</taxon>
        <taxon>Streptophyta</taxon>
        <taxon>Embryophyta</taxon>
        <taxon>Tracheophyta</taxon>
        <taxon>Spermatophyta</taxon>
        <taxon>Magnoliopsida</taxon>
        <taxon>Liliopsida</taxon>
        <taxon>Poales</taxon>
        <taxon>Poaceae</taxon>
        <taxon>PACMAD clade</taxon>
        <taxon>Arundinoideae</taxon>
        <taxon>Arundineae</taxon>
        <taxon>Arundo</taxon>
    </lineage>
</organism>
<reference evidence="1" key="1">
    <citation type="submission" date="2014-09" db="EMBL/GenBank/DDBJ databases">
        <authorList>
            <person name="Magalhaes I.L.F."/>
            <person name="Oliveira U."/>
            <person name="Santos F.R."/>
            <person name="Vidigal T.H.D.A."/>
            <person name="Brescovit A.D."/>
            <person name="Santos A.J."/>
        </authorList>
    </citation>
    <scope>NUCLEOTIDE SEQUENCE</scope>
    <source>
        <tissue evidence="1">Shoot tissue taken approximately 20 cm above the soil surface</tissue>
    </source>
</reference>
<protein>
    <submittedName>
        <fullName evidence="1">Uncharacterized protein</fullName>
    </submittedName>
</protein>
<proteinExistence type="predicted"/>
<name>A0A0A9D3R1_ARUDO</name>
<dbReference type="EMBL" id="GBRH01217610">
    <property type="protein sequence ID" value="JAD80285.1"/>
    <property type="molecule type" value="Transcribed_RNA"/>
</dbReference>
<sequence>MFIIQWWKNNGTGLQIFAKLYIVSIWTVK</sequence>
<reference evidence="1" key="2">
    <citation type="journal article" date="2015" name="Data Brief">
        <title>Shoot transcriptome of the giant reed, Arundo donax.</title>
        <authorList>
            <person name="Barrero R.A."/>
            <person name="Guerrero F.D."/>
            <person name="Moolhuijzen P."/>
            <person name="Goolsby J.A."/>
            <person name="Tidwell J."/>
            <person name="Bellgard S.E."/>
            <person name="Bellgard M.I."/>
        </authorList>
    </citation>
    <scope>NUCLEOTIDE SEQUENCE</scope>
    <source>
        <tissue evidence="1">Shoot tissue taken approximately 20 cm above the soil surface</tissue>
    </source>
</reference>
<accession>A0A0A9D3R1</accession>
<evidence type="ECO:0000313" key="1">
    <source>
        <dbReference type="EMBL" id="JAD80285.1"/>
    </source>
</evidence>
<dbReference type="AlphaFoldDB" id="A0A0A9D3R1"/>